<dbReference type="Pfam" id="PF00496">
    <property type="entry name" value="SBP_bac_5"/>
    <property type="match status" value="1"/>
</dbReference>
<evidence type="ECO:0000259" key="1">
    <source>
        <dbReference type="Pfam" id="PF00496"/>
    </source>
</evidence>
<dbReference type="Gene3D" id="3.10.105.10">
    <property type="entry name" value="Dipeptide-binding Protein, Domain 3"/>
    <property type="match status" value="1"/>
</dbReference>
<gene>
    <name evidence="2" type="ORF">UFOPK3402_00182</name>
</gene>
<organism evidence="2">
    <name type="scientific">freshwater metagenome</name>
    <dbReference type="NCBI Taxonomy" id="449393"/>
    <lineage>
        <taxon>unclassified sequences</taxon>
        <taxon>metagenomes</taxon>
        <taxon>ecological metagenomes</taxon>
    </lineage>
</organism>
<sequence length="554" mass="58572">MQRRLFRVLPAFVLVGALSACGTSSATEPTPAGTEVPGFDRALDHVVSPGGPDGGTLRLVSTRECADWMPADAWTPWCINMQRLVTRQLMTYGADTGRRGSVVVPDLALGGGVPNEDRTEWTYRLKPDVRWEDGAPITVQEVVQGIERLDFLRRDISIVDIALGPDDAVSVRLREARTDFDALLALPASAPLPESGAFMASGPFRIASRGSTTVFERNSQWDPATDDVRRPRVDRVEFTVLASDAEVSKSVATGAADLAIQGRMDAAVADRVMAEPAFAERSDNPGTGRTVMLAVPANAAPQLRQVECRKAVYSAVDRLAVARVMAADVEPSELAAEPATSLSPPTIASFDWSYQPFAVGDGSGDVDAARDSLARCGAASGFALNLVFADTTTNALIVDVISGALARVGIIVNAKPVAPVDYLALTASPTAMQVVGADVALLVQSPALSGVWGFWNPLVNGDLVGLGLSTNVAQTRIPAVDILLGSTEITSPEPAVQENIGRMIDRLVLDSATYIPLAYAKALLHRPSVLTNVTTNGALGNGYDLVNIGVHRTP</sequence>
<dbReference type="AlphaFoldDB" id="A0A6J7CRR4"/>
<feature type="domain" description="Solute-binding protein family 5" evidence="1">
    <location>
        <begin position="103"/>
        <end position="419"/>
    </location>
</feature>
<dbReference type="GO" id="GO:0015833">
    <property type="term" value="P:peptide transport"/>
    <property type="evidence" value="ECO:0007669"/>
    <property type="project" value="TreeGrafter"/>
</dbReference>
<dbReference type="PROSITE" id="PS51257">
    <property type="entry name" value="PROKAR_LIPOPROTEIN"/>
    <property type="match status" value="1"/>
</dbReference>
<dbReference type="InterPro" id="IPR039424">
    <property type="entry name" value="SBP_5"/>
</dbReference>
<dbReference type="SUPFAM" id="SSF53850">
    <property type="entry name" value="Periplasmic binding protein-like II"/>
    <property type="match status" value="1"/>
</dbReference>
<dbReference type="GO" id="GO:1904680">
    <property type="term" value="F:peptide transmembrane transporter activity"/>
    <property type="evidence" value="ECO:0007669"/>
    <property type="project" value="TreeGrafter"/>
</dbReference>
<reference evidence="2" key="1">
    <citation type="submission" date="2020-05" db="EMBL/GenBank/DDBJ databases">
        <authorList>
            <person name="Chiriac C."/>
            <person name="Salcher M."/>
            <person name="Ghai R."/>
            <person name="Kavagutti S V."/>
        </authorList>
    </citation>
    <scope>NUCLEOTIDE SEQUENCE</scope>
</reference>
<dbReference type="InterPro" id="IPR000914">
    <property type="entry name" value="SBP_5_dom"/>
</dbReference>
<protein>
    <submittedName>
        <fullName evidence="2">Unannotated protein</fullName>
    </submittedName>
</protein>
<dbReference type="Gene3D" id="3.40.190.10">
    <property type="entry name" value="Periplasmic binding protein-like II"/>
    <property type="match status" value="1"/>
</dbReference>
<proteinExistence type="predicted"/>
<accession>A0A6J7CRR4</accession>
<dbReference type="PANTHER" id="PTHR30290:SF83">
    <property type="entry name" value="ABC TRANSPORTER SUBSTRATE-BINDING PROTEIN"/>
    <property type="match status" value="1"/>
</dbReference>
<dbReference type="PANTHER" id="PTHR30290">
    <property type="entry name" value="PERIPLASMIC BINDING COMPONENT OF ABC TRANSPORTER"/>
    <property type="match status" value="1"/>
</dbReference>
<dbReference type="EMBL" id="CAFBLS010000013">
    <property type="protein sequence ID" value="CAB4860470.1"/>
    <property type="molecule type" value="Genomic_DNA"/>
</dbReference>
<name>A0A6J7CRR4_9ZZZZ</name>
<evidence type="ECO:0000313" key="2">
    <source>
        <dbReference type="EMBL" id="CAB4860470.1"/>
    </source>
</evidence>